<keyword evidence="2" id="KW-1185">Reference proteome</keyword>
<evidence type="ECO:0000313" key="1">
    <source>
        <dbReference type="EMBL" id="TDO96480.1"/>
    </source>
</evidence>
<protein>
    <submittedName>
        <fullName evidence="1">Uncharacterized protein</fullName>
    </submittedName>
</protein>
<organism evidence="1 2">
    <name type="scientific">Marinomonas balearica</name>
    <dbReference type="NCBI Taxonomy" id="491947"/>
    <lineage>
        <taxon>Bacteria</taxon>
        <taxon>Pseudomonadati</taxon>
        <taxon>Pseudomonadota</taxon>
        <taxon>Gammaproteobacteria</taxon>
        <taxon>Oceanospirillales</taxon>
        <taxon>Oceanospirillaceae</taxon>
        <taxon>Marinomonas</taxon>
    </lineage>
</organism>
<accession>A0A4R6M796</accession>
<evidence type="ECO:0000313" key="2">
    <source>
        <dbReference type="Proteomes" id="UP000294656"/>
    </source>
</evidence>
<dbReference type="OrthoDB" id="6107720at2"/>
<name>A0A4R6M796_9GAMM</name>
<proteinExistence type="predicted"/>
<dbReference type="EMBL" id="SNXC01000014">
    <property type="protein sequence ID" value="TDO96480.1"/>
    <property type="molecule type" value="Genomic_DNA"/>
</dbReference>
<comment type="caution">
    <text evidence="1">The sequence shown here is derived from an EMBL/GenBank/DDBJ whole genome shotgun (WGS) entry which is preliminary data.</text>
</comment>
<dbReference type="AlphaFoldDB" id="A0A4R6M796"/>
<sequence>MENNLIQFPLNTKSTEQLKMDSDTSSTAQTELEELRGAFDDARKEWPLEFREFPETNRIIPAKLASSKVARS</sequence>
<dbReference type="Proteomes" id="UP000294656">
    <property type="component" value="Unassembled WGS sequence"/>
</dbReference>
<gene>
    <name evidence="1" type="ORF">DFP79_3060</name>
</gene>
<reference evidence="1 2" key="1">
    <citation type="submission" date="2019-03" db="EMBL/GenBank/DDBJ databases">
        <title>Genomic Encyclopedia of Type Strains, Phase III (KMG-III): the genomes of soil and plant-associated and newly described type strains.</title>
        <authorList>
            <person name="Whitman W."/>
        </authorList>
    </citation>
    <scope>NUCLEOTIDE SEQUENCE [LARGE SCALE GENOMIC DNA]</scope>
    <source>
        <strain evidence="1 2">CECT 7378</strain>
    </source>
</reference>
<dbReference type="RefSeq" id="WP_133504768.1">
    <property type="nucleotide sequence ID" value="NZ_SNXC01000014.1"/>
</dbReference>